<dbReference type="PANTHER" id="PTHR12960:SF0">
    <property type="entry name" value="MRNA EXPORT FACTOR GLE1"/>
    <property type="match status" value="1"/>
</dbReference>
<dbReference type="GO" id="GO:0031369">
    <property type="term" value="F:translation initiation factor binding"/>
    <property type="evidence" value="ECO:0007669"/>
    <property type="project" value="TreeGrafter"/>
</dbReference>
<dbReference type="GO" id="GO:0016973">
    <property type="term" value="P:poly(A)+ mRNA export from nucleus"/>
    <property type="evidence" value="ECO:0007669"/>
    <property type="project" value="InterPro"/>
</dbReference>
<dbReference type="Gene3D" id="1.25.40.10">
    <property type="entry name" value="Tetratricopeptide repeat domain"/>
    <property type="match status" value="3"/>
</dbReference>
<dbReference type="NCBIfam" id="TIGR00756">
    <property type="entry name" value="PPR"/>
    <property type="match status" value="3"/>
</dbReference>
<evidence type="ECO:0000256" key="1">
    <source>
        <dbReference type="ARBA" id="ARBA00004567"/>
    </source>
</evidence>
<dbReference type="Pfam" id="PF07817">
    <property type="entry name" value="GLE1"/>
    <property type="match status" value="1"/>
</dbReference>
<dbReference type="InterPro" id="IPR011990">
    <property type="entry name" value="TPR-like_helical_dom_sf"/>
</dbReference>
<evidence type="ECO:0000256" key="12">
    <source>
        <dbReference type="ARBA" id="ARBA00029983"/>
    </source>
</evidence>
<reference evidence="16" key="1">
    <citation type="submission" date="2020-03" db="EMBL/GenBank/DDBJ databases">
        <title>A high-quality chromosome-level genome assembly of a woody plant with both climbing and erect habits, Rhamnella rubrinervis.</title>
        <authorList>
            <person name="Lu Z."/>
            <person name="Yang Y."/>
            <person name="Zhu X."/>
            <person name="Sun Y."/>
        </authorList>
    </citation>
    <scope>NUCLEOTIDE SEQUENCE</scope>
    <source>
        <strain evidence="16">BYM</strain>
        <tissue evidence="16">Leaf</tissue>
    </source>
</reference>
<keyword evidence="5" id="KW-0677">Repeat</keyword>
<keyword evidence="15" id="KW-0812">Transmembrane</keyword>
<dbReference type="Pfam" id="PF01535">
    <property type="entry name" value="PPR"/>
    <property type="match status" value="1"/>
</dbReference>
<evidence type="ECO:0000256" key="5">
    <source>
        <dbReference type="ARBA" id="ARBA00022737"/>
    </source>
</evidence>
<evidence type="ECO:0000256" key="2">
    <source>
        <dbReference type="ARBA" id="ARBA00007626"/>
    </source>
</evidence>
<evidence type="ECO:0000256" key="14">
    <source>
        <dbReference type="SAM" id="MobiDB-lite"/>
    </source>
</evidence>
<dbReference type="AlphaFoldDB" id="A0A8K0E6C4"/>
<sequence length="1185" mass="134534">MSLWSYFHSQTSGIYVIKCVLERTLWLWCRGALKLELRCPQNVDGVAVDPVPDWSFDALTSELNALEIKLKTSSKIPLPFIKEKSRTLSNGKSLGRSSSPFVMRVFEDEMDDTESEDEEVQEKNYVVAKRFYCDELDLSDSDDSDADLCLEAQPYLLEEVGLDEGALFELTHEHQLEVENEVRNKISSLETDLMNENEKYTSALGRVEKYREARWESERRLDTYYQRKIAEALDNHLTAIQRDRDLKSQIEEKKIRTDAAYEEAKRKEKALQEEKLRQEAKAEAEAKLRAEATKRAVLEAQKRAAKEAAEKEATETSNRAPGVVQEKSLGTQTSANLGTGDAKLKGSEYEKAKKSPSAGDNIIKAAESALMLERERLKKLKDLEEGNQALRLNLNKDWSRHERNISKLIRQITGTRDVVRGKAEELVRILKDPTFPQSISIAAFAKKAVSYCESPGSAAFACGYVIVLVASQVPLAMDIILAELHRACIYTVPKHIVYSQSAFESKDAYYKTIGFRESEGKIENVDDYLKRIESYIKLYGALVQTEVARIPNIYGLKEGWAWLARFLNTLPANKYTAVALSAFLRMAGFALFKNYKSQFMKMLNIISDNFLTALKARKDPTLNSIIAEIQFYIEDKRFLQEPEGRSLENSLLSSVMTSWRVFFLRTITQQKYRKLSCFSHSSSLSTVAPQEVQELCGIVSTTIGGLDDLESSLDNFRASLTPSLVTQIIDSCKTEAPSRRLLRFFLWSHKNLKCSLEDKEYNYALRVFAGKKDHTAMDILIMDLKKEGRAMETQTFGIVAETLVKMGREDEALGIFKNLDKYNCPQDSFTVTAIVGALCAKGHAKRAEGVVWHHKDKISGLEPCIYKSLLYGWSEQKNVKEARRIMKEMKSDGIMPDLFCYNTILRCLCEKNLERNPSGLVPEALNVMVEMRSVGVSPTSISYNILLSCLGRTRRVKESCRILDTMKKTGCSPDWMSYYLVARVLYLSNRFGKGNKLVDEMIGEGLLPDRKFYYDLIGILCGVERPRYALELFDRMKKSSLGGYGPVYDVLIPKFCRGGDFEKGRELWDEAMNMGVSLYCSSDVLDPSITEVFKPARKLEKISVVDCTSTKFKERIKKNTGKAKKKRTKMKKKYKNLQMVLIDGFFLHMVILVVYTINNATSFVRILIDSLEPEAGVLLATPTEQ</sequence>
<keyword evidence="15" id="KW-1133">Transmembrane helix</keyword>
<accession>A0A8K0E6C4</accession>
<dbReference type="GO" id="GO:0000822">
    <property type="term" value="F:inositol hexakisphosphate binding"/>
    <property type="evidence" value="ECO:0007669"/>
    <property type="project" value="TreeGrafter"/>
</dbReference>
<comment type="subcellular location">
    <subcellularLocation>
        <location evidence="1">Nucleus</location>
        <location evidence="1">Nuclear pore complex</location>
    </subcellularLocation>
</comment>
<evidence type="ECO:0000256" key="9">
    <source>
        <dbReference type="ARBA" id="ARBA00023132"/>
    </source>
</evidence>
<name>A0A8K0E6C4_9ROSA</name>
<evidence type="ECO:0000256" key="6">
    <source>
        <dbReference type="ARBA" id="ARBA00022816"/>
    </source>
</evidence>
<feature type="compositionally biased region" description="Polar residues" evidence="14">
    <location>
        <begin position="328"/>
        <end position="337"/>
    </location>
</feature>
<evidence type="ECO:0000256" key="10">
    <source>
        <dbReference type="ARBA" id="ARBA00023242"/>
    </source>
</evidence>
<feature type="repeat" description="PPR" evidence="13">
    <location>
        <begin position="939"/>
        <end position="973"/>
    </location>
</feature>
<keyword evidence="4" id="KW-0813">Transport</keyword>
<keyword evidence="17" id="KW-1185">Reference proteome</keyword>
<keyword evidence="8" id="KW-0811">Translocation</keyword>
<dbReference type="PANTHER" id="PTHR12960">
    <property type="entry name" value="GLE-1-RELATED"/>
    <property type="match status" value="1"/>
</dbReference>
<feature type="repeat" description="PPR" evidence="13">
    <location>
        <begin position="1044"/>
        <end position="1078"/>
    </location>
</feature>
<evidence type="ECO:0000256" key="8">
    <source>
        <dbReference type="ARBA" id="ARBA00023010"/>
    </source>
</evidence>
<keyword evidence="6" id="KW-0509">mRNA transport</keyword>
<evidence type="ECO:0000313" key="16">
    <source>
        <dbReference type="EMBL" id="KAF3437617.1"/>
    </source>
</evidence>
<organism evidence="16 17">
    <name type="scientific">Rhamnella rubrinervis</name>
    <dbReference type="NCBI Taxonomy" id="2594499"/>
    <lineage>
        <taxon>Eukaryota</taxon>
        <taxon>Viridiplantae</taxon>
        <taxon>Streptophyta</taxon>
        <taxon>Embryophyta</taxon>
        <taxon>Tracheophyta</taxon>
        <taxon>Spermatophyta</taxon>
        <taxon>Magnoliopsida</taxon>
        <taxon>eudicotyledons</taxon>
        <taxon>Gunneridae</taxon>
        <taxon>Pentapetalae</taxon>
        <taxon>rosids</taxon>
        <taxon>fabids</taxon>
        <taxon>Rosales</taxon>
        <taxon>Rhamnaceae</taxon>
        <taxon>rhamnoid group</taxon>
        <taxon>Rhamneae</taxon>
        <taxon>Rhamnella</taxon>
    </lineage>
</organism>
<dbReference type="GO" id="GO:0044614">
    <property type="term" value="C:nuclear pore cytoplasmic filaments"/>
    <property type="evidence" value="ECO:0007669"/>
    <property type="project" value="TreeGrafter"/>
</dbReference>
<evidence type="ECO:0000313" key="17">
    <source>
        <dbReference type="Proteomes" id="UP000796880"/>
    </source>
</evidence>
<dbReference type="GO" id="GO:0005543">
    <property type="term" value="F:phospholipid binding"/>
    <property type="evidence" value="ECO:0007669"/>
    <property type="project" value="TreeGrafter"/>
</dbReference>
<dbReference type="GO" id="GO:0015031">
    <property type="term" value="P:protein transport"/>
    <property type="evidence" value="ECO:0007669"/>
    <property type="project" value="UniProtKB-KW"/>
</dbReference>
<proteinExistence type="inferred from homology"/>
<feature type="transmembrane region" description="Helical" evidence="15">
    <location>
        <begin position="1136"/>
        <end position="1157"/>
    </location>
</feature>
<evidence type="ECO:0000256" key="7">
    <source>
        <dbReference type="ARBA" id="ARBA00022927"/>
    </source>
</evidence>
<comment type="similarity">
    <text evidence="3">Belongs to the GLE1 family.</text>
</comment>
<comment type="caution">
    <text evidence="16">The sequence shown here is derived from an EMBL/GenBank/DDBJ whole genome shotgun (WGS) entry which is preliminary data.</text>
</comment>
<dbReference type="Pfam" id="PF13041">
    <property type="entry name" value="PPR_2"/>
    <property type="match status" value="2"/>
</dbReference>
<dbReference type="Proteomes" id="UP000796880">
    <property type="component" value="Unassembled WGS sequence"/>
</dbReference>
<dbReference type="FunFam" id="1.25.40.10:FF:000910">
    <property type="entry name" value="Pentatricopeptide repeat-containing protein At5g14080"/>
    <property type="match status" value="1"/>
</dbReference>
<evidence type="ECO:0000256" key="13">
    <source>
        <dbReference type="PROSITE-ProRule" id="PRU00708"/>
    </source>
</evidence>
<dbReference type="InterPro" id="IPR038506">
    <property type="entry name" value="GLE1-like_sf"/>
</dbReference>
<protein>
    <recommendedName>
        <fullName evidence="11">mRNA export factor GLE1</fullName>
    </recommendedName>
    <alternativeName>
        <fullName evidence="12">Nucleoporin GLE1</fullName>
    </alternativeName>
</protein>
<comment type="similarity">
    <text evidence="2">Belongs to the PPR family. P subfamily.</text>
</comment>
<dbReference type="GO" id="GO:0005737">
    <property type="term" value="C:cytoplasm"/>
    <property type="evidence" value="ECO:0007669"/>
    <property type="project" value="TreeGrafter"/>
</dbReference>
<dbReference type="PROSITE" id="PS51375">
    <property type="entry name" value="PPR"/>
    <property type="match status" value="3"/>
</dbReference>
<dbReference type="OrthoDB" id="1585145at2759"/>
<keyword evidence="7" id="KW-0653">Protein transport</keyword>
<evidence type="ECO:0000256" key="3">
    <source>
        <dbReference type="ARBA" id="ARBA00011056"/>
    </source>
</evidence>
<feature type="repeat" description="PPR" evidence="13">
    <location>
        <begin position="862"/>
        <end position="896"/>
    </location>
</feature>
<evidence type="ECO:0000256" key="4">
    <source>
        <dbReference type="ARBA" id="ARBA00022448"/>
    </source>
</evidence>
<evidence type="ECO:0000256" key="15">
    <source>
        <dbReference type="SAM" id="Phobius"/>
    </source>
</evidence>
<keyword evidence="9" id="KW-0906">Nuclear pore complex</keyword>
<dbReference type="EMBL" id="VOIH02000009">
    <property type="protein sequence ID" value="KAF3437617.1"/>
    <property type="molecule type" value="Genomic_DNA"/>
</dbReference>
<feature type="region of interest" description="Disordered" evidence="14">
    <location>
        <begin position="306"/>
        <end position="342"/>
    </location>
</feature>
<dbReference type="Gene3D" id="1.25.40.510">
    <property type="entry name" value="GLE1-like"/>
    <property type="match status" value="1"/>
</dbReference>
<gene>
    <name evidence="16" type="ORF">FNV43_RR20373</name>
</gene>
<keyword evidence="15" id="KW-0472">Membrane</keyword>
<keyword evidence="10" id="KW-0539">Nucleus</keyword>
<dbReference type="InterPro" id="IPR012476">
    <property type="entry name" value="GLE1"/>
</dbReference>
<dbReference type="InterPro" id="IPR002885">
    <property type="entry name" value="PPR_rpt"/>
</dbReference>
<evidence type="ECO:0000256" key="11">
    <source>
        <dbReference type="ARBA" id="ARBA00026227"/>
    </source>
</evidence>